<dbReference type="GO" id="GO:0008374">
    <property type="term" value="F:O-acyltransferase activity"/>
    <property type="evidence" value="ECO:0007669"/>
    <property type="project" value="InterPro"/>
</dbReference>
<feature type="transmembrane region" description="Helical" evidence="13">
    <location>
        <begin position="175"/>
        <end position="205"/>
    </location>
</feature>
<dbReference type="InterPro" id="IPR002048">
    <property type="entry name" value="EF_hand_dom"/>
</dbReference>
<comment type="similarity">
    <text evidence="3">Belongs to the 1-acyl-sn-glycerol-3-phosphate acyltransferase family.</text>
</comment>
<dbReference type="OrthoDB" id="272512at2759"/>
<proteinExistence type="inferred from homology"/>
<protein>
    <submittedName>
        <fullName evidence="15">Putative acyltransferase</fullName>
        <ecNumber evidence="15">2.3.-.-</ecNumber>
    </submittedName>
</protein>
<dbReference type="AlphaFoldDB" id="A0A3R7NST5"/>
<evidence type="ECO:0000256" key="9">
    <source>
        <dbReference type="ARBA" id="ARBA00023136"/>
    </source>
</evidence>
<evidence type="ECO:0000313" key="15">
    <source>
        <dbReference type="EMBL" id="RNF26521.1"/>
    </source>
</evidence>
<comment type="subcellular location">
    <subcellularLocation>
        <location evidence="1">Membrane</location>
    </subcellularLocation>
</comment>
<dbReference type="InterPro" id="IPR045252">
    <property type="entry name" value="LPCAT1-like"/>
</dbReference>
<name>A0A3R7NST5_9TRYP</name>
<evidence type="ECO:0000256" key="5">
    <source>
        <dbReference type="ARBA" id="ARBA00022679"/>
    </source>
</evidence>
<feature type="domain" description="EF-hand" evidence="14">
    <location>
        <begin position="51"/>
        <end position="86"/>
    </location>
</feature>
<keyword evidence="16" id="KW-1185">Reference proteome</keyword>
<dbReference type="InterPro" id="IPR018247">
    <property type="entry name" value="EF_Hand_1_Ca_BS"/>
</dbReference>
<evidence type="ECO:0000259" key="14">
    <source>
        <dbReference type="PROSITE" id="PS50222"/>
    </source>
</evidence>
<feature type="transmembrane region" description="Helical" evidence="13">
    <location>
        <begin position="109"/>
        <end position="127"/>
    </location>
</feature>
<comment type="pathway">
    <text evidence="2">Lipid metabolism.</text>
</comment>
<keyword evidence="9 13" id="KW-0472">Membrane</keyword>
<keyword evidence="10" id="KW-0594">Phospholipid biosynthesis</keyword>
<dbReference type="EMBL" id="MKKU01000038">
    <property type="protein sequence ID" value="RNF26521.1"/>
    <property type="molecule type" value="Genomic_DNA"/>
</dbReference>
<dbReference type="InterPro" id="IPR002123">
    <property type="entry name" value="Plipid/glycerol_acylTrfase"/>
</dbReference>
<evidence type="ECO:0000256" key="10">
    <source>
        <dbReference type="ARBA" id="ARBA00023209"/>
    </source>
</evidence>
<reference evidence="15 16" key="1">
    <citation type="journal article" date="2018" name="BMC Genomics">
        <title>Genomic comparison of Trypanosoma conorhini and Trypanosoma rangeli to Trypanosoma cruzi strains of high and low virulence.</title>
        <authorList>
            <person name="Bradwell K.R."/>
            <person name="Koparde V.N."/>
            <person name="Matveyev A.V."/>
            <person name="Serrano M.G."/>
            <person name="Alves J.M."/>
            <person name="Parikh H."/>
            <person name="Huang B."/>
            <person name="Lee V."/>
            <person name="Espinosa-Alvarez O."/>
            <person name="Ortiz P.A."/>
            <person name="Costa-Martins A.G."/>
            <person name="Teixeira M.M."/>
            <person name="Buck G.A."/>
        </authorList>
    </citation>
    <scope>NUCLEOTIDE SEQUENCE [LARGE SCALE GENOMIC DNA]</scope>
    <source>
        <strain evidence="15 16">025E</strain>
    </source>
</reference>
<evidence type="ECO:0000256" key="2">
    <source>
        <dbReference type="ARBA" id="ARBA00005189"/>
    </source>
</evidence>
<dbReference type="PROSITE" id="PS50222">
    <property type="entry name" value="EF_HAND_2"/>
    <property type="match status" value="1"/>
</dbReference>
<keyword evidence="6 13" id="KW-0812">Transmembrane</keyword>
<evidence type="ECO:0000256" key="3">
    <source>
        <dbReference type="ARBA" id="ARBA00008655"/>
    </source>
</evidence>
<keyword evidence="12 15" id="KW-0012">Acyltransferase</keyword>
<evidence type="ECO:0000256" key="11">
    <source>
        <dbReference type="ARBA" id="ARBA00023264"/>
    </source>
</evidence>
<keyword evidence="8" id="KW-0443">Lipid metabolism</keyword>
<dbReference type="GeneID" id="40314905"/>
<keyword evidence="4" id="KW-0444">Lipid biosynthesis</keyword>
<gene>
    <name evidence="15" type="ORF">Tco025E_01294</name>
</gene>
<evidence type="ECO:0000256" key="7">
    <source>
        <dbReference type="ARBA" id="ARBA00022989"/>
    </source>
</evidence>
<evidence type="ECO:0000256" key="12">
    <source>
        <dbReference type="ARBA" id="ARBA00023315"/>
    </source>
</evidence>
<sequence>MIFSQYLRLPLGLLVFLVLCTQIFGPPVAEEQISESIRSITAQYFRIVERSMNDTVRSLIDQVDSNGDGQIQLEEVQTLAFAVLQRVQKAGIHAREISRAFSHITWTELFWRYLLLQLLFLFTLFIVENLRCLIFTAPRRLLLDDSYLTATPPEVGPEIALKYDTPWTPYERLKLVFFAVTGLLFLRIFCVIFFAVLSCFIMTLCSWRGRTRLANPLWFTVMSTMACLCVHVGSVFAGVYHVKVFGHVANPSECKILIGNHSCVMEVFVLFMLGNFPSFVTRKENCEKAPFFADIAEALRAIVVDRGDANSRQATAVAISARAKDKDPNAPQLLVFPEGTTSNQRALFMFKKGAMVPGEPLQMICVSFPYEHFNPCWTGRACGGNNFSDLLVRLCSQFVNHLEVRALPVYTPTEEERKDPVRYAKHCQQMMASVLRCGVSSCTYGDYESLSRRKPRA</sequence>
<comment type="caution">
    <text evidence="15">The sequence shown here is derived from an EMBL/GenBank/DDBJ whole genome shotgun (WGS) entry which is preliminary data.</text>
</comment>
<dbReference type="GO" id="GO:0016020">
    <property type="term" value="C:membrane"/>
    <property type="evidence" value="ECO:0007669"/>
    <property type="project" value="UniProtKB-SubCell"/>
</dbReference>
<dbReference type="SUPFAM" id="SSF69593">
    <property type="entry name" value="Glycerol-3-phosphate (1)-acyltransferase"/>
    <property type="match status" value="1"/>
</dbReference>
<organism evidence="15 16">
    <name type="scientific">Trypanosoma conorhini</name>
    <dbReference type="NCBI Taxonomy" id="83891"/>
    <lineage>
        <taxon>Eukaryota</taxon>
        <taxon>Discoba</taxon>
        <taxon>Euglenozoa</taxon>
        <taxon>Kinetoplastea</taxon>
        <taxon>Metakinetoplastina</taxon>
        <taxon>Trypanosomatida</taxon>
        <taxon>Trypanosomatidae</taxon>
        <taxon>Trypanosoma</taxon>
    </lineage>
</organism>
<dbReference type="PANTHER" id="PTHR23063">
    <property type="entry name" value="PHOSPHOLIPID ACYLTRANSFERASE"/>
    <property type="match status" value="1"/>
</dbReference>
<keyword evidence="5 15" id="KW-0808">Transferase</keyword>
<dbReference type="EC" id="2.3.-.-" evidence="15"/>
<feature type="transmembrane region" description="Helical" evidence="13">
    <location>
        <begin position="6"/>
        <end position="29"/>
    </location>
</feature>
<accession>A0A3R7NST5</accession>
<dbReference type="PROSITE" id="PS00018">
    <property type="entry name" value="EF_HAND_1"/>
    <property type="match status" value="1"/>
</dbReference>
<evidence type="ECO:0000256" key="1">
    <source>
        <dbReference type="ARBA" id="ARBA00004370"/>
    </source>
</evidence>
<evidence type="ECO:0000256" key="4">
    <source>
        <dbReference type="ARBA" id="ARBA00022516"/>
    </source>
</evidence>
<dbReference type="Pfam" id="PF01553">
    <property type="entry name" value="Acyltransferase"/>
    <property type="match status" value="1"/>
</dbReference>
<keyword evidence="7 13" id="KW-1133">Transmembrane helix</keyword>
<evidence type="ECO:0000256" key="6">
    <source>
        <dbReference type="ARBA" id="ARBA00022692"/>
    </source>
</evidence>
<dbReference type="Proteomes" id="UP000284403">
    <property type="component" value="Unassembled WGS sequence"/>
</dbReference>
<evidence type="ECO:0000256" key="8">
    <source>
        <dbReference type="ARBA" id="ARBA00023098"/>
    </source>
</evidence>
<evidence type="ECO:0000313" key="16">
    <source>
        <dbReference type="Proteomes" id="UP000284403"/>
    </source>
</evidence>
<dbReference type="RefSeq" id="XP_029231727.1">
    <property type="nucleotide sequence ID" value="XM_029368232.1"/>
</dbReference>
<dbReference type="CDD" id="cd07991">
    <property type="entry name" value="LPLAT_LPCAT1-like"/>
    <property type="match status" value="1"/>
</dbReference>
<feature type="transmembrane region" description="Helical" evidence="13">
    <location>
        <begin position="217"/>
        <end position="236"/>
    </location>
</feature>
<dbReference type="GO" id="GO:0008654">
    <property type="term" value="P:phospholipid biosynthetic process"/>
    <property type="evidence" value="ECO:0007669"/>
    <property type="project" value="UniProtKB-KW"/>
</dbReference>
<dbReference type="PANTHER" id="PTHR23063:SF58">
    <property type="entry name" value="PUTATIVE-RELATED"/>
    <property type="match status" value="1"/>
</dbReference>
<dbReference type="GO" id="GO:0005509">
    <property type="term" value="F:calcium ion binding"/>
    <property type="evidence" value="ECO:0007669"/>
    <property type="project" value="InterPro"/>
</dbReference>
<dbReference type="SMART" id="SM00563">
    <property type="entry name" value="PlsC"/>
    <property type="match status" value="1"/>
</dbReference>
<keyword evidence="11" id="KW-1208">Phospholipid metabolism</keyword>
<evidence type="ECO:0000256" key="13">
    <source>
        <dbReference type="SAM" id="Phobius"/>
    </source>
</evidence>